<evidence type="ECO:0000256" key="1">
    <source>
        <dbReference type="ARBA" id="ARBA00004128"/>
    </source>
</evidence>
<evidence type="ECO:0000256" key="8">
    <source>
        <dbReference type="RuleBase" id="RU363073"/>
    </source>
</evidence>
<comment type="caution">
    <text evidence="10">The sequence shown here is derived from an EMBL/GenBank/DDBJ whole genome shotgun (WGS) entry which is preliminary data.</text>
</comment>
<dbReference type="GO" id="GO:0032974">
    <property type="term" value="P:amino acid transmembrane export from vacuole"/>
    <property type="evidence" value="ECO:0007669"/>
    <property type="project" value="TreeGrafter"/>
</dbReference>
<comment type="subcellular location">
    <subcellularLocation>
        <location evidence="1 8">Vacuole membrane</location>
        <topology evidence="1 8">Multi-pass membrane protein</topology>
    </subcellularLocation>
</comment>
<feature type="transmembrane region" description="Helical" evidence="8">
    <location>
        <begin position="485"/>
        <end position="510"/>
    </location>
</feature>
<feature type="transmembrane region" description="Helical" evidence="8">
    <location>
        <begin position="196"/>
        <end position="213"/>
    </location>
</feature>
<dbReference type="EMBL" id="JAAMPI010000148">
    <property type="protein sequence ID" value="KAF4634979.1"/>
    <property type="molecule type" value="Genomic_DNA"/>
</dbReference>
<gene>
    <name evidence="10" type="ORF">G7Y89_g3121</name>
</gene>
<keyword evidence="8" id="KW-0926">Vacuole</keyword>
<feature type="transmembrane region" description="Helical" evidence="8">
    <location>
        <begin position="391"/>
        <end position="416"/>
    </location>
</feature>
<dbReference type="OrthoDB" id="42657at2759"/>
<proteinExistence type="inferred from homology"/>
<keyword evidence="5 8" id="KW-1133">Transmembrane helix</keyword>
<feature type="transmembrane region" description="Helical" evidence="8">
    <location>
        <begin position="296"/>
        <end position="317"/>
    </location>
</feature>
<evidence type="ECO:0000313" key="10">
    <source>
        <dbReference type="EMBL" id="KAF4634979.1"/>
    </source>
</evidence>
<reference evidence="10 11" key="1">
    <citation type="submission" date="2020-03" db="EMBL/GenBank/DDBJ databases">
        <title>Draft Genome Sequence of Cudoniella acicularis.</title>
        <authorList>
            <person name="Buettner E."/>
            <person name="Kellner H."/>
        </authorList>
    </citation>
    <scope>NUCLEOTIDE SEQUENCE [LARGE SCALE GENOMIC DNA]</scope>
    <source>
        <strain evidence="10 11">DSM 108380</strain>
    </source>
</reference>
<evidence type="ECO:0000256" key="2">
    <source>
        <dbReference type="ARBA" id="ARBA00006978"/>
    </source>
</evidence>
<comment type="caution">
    <text evidence="8">Lacks conserved residue(s) required for the propagation of feature annotation.</text>
</comment>
<dbReference type="Pfam" id="PF11700">
    <property type="entry name" value="ATG22"/>
    <property type="match status" value="1"/>
</dbReference>
<feature type="compositionally biased region" description="Polar residues" evidence="9">
    <location>
        <begin position="35"/>
        <end position="51"/>
    </location>
</feature>
<sequence>MIGGRGKYCADPCSAAYRLPSLSGPCATDPRFPSRTASGPVNTIRNSQSSKPEPKYLNILLSSPIMSRNTFPMRDYLRKFLPSTHNYSGLHYLGTSASEFDITFANYPMTYGLLVGNRADFDEYAHSAYIPEFSPDPNPSSLTMSLINASGDQKHPDRSFVLSVIPASTEASEDENGNGKEDARKTKLARMGSKKALVAWLIVCYSVRFPFFLRRSVAASYVTAAIQSLTNLVGHVPDSKKACATKGVIKCVVNFGGHDVDYNSYLIYIQALARAMQDVTTILFSGATDFSNFRKYLMVGSILLYGILALPFAGITNQLYRDLVALSGLYVALDTVQGVYVVLESSYIPIFMRSVGWFKEPARIAGADSTSGNVEEAEKTAKHVFLKGTRVSVLGLLSGNFGALTGLLIGIVITYTRGSTTTAGYHNFLLSVTISSALTVCFAILGSFLLSSIPRLKVPPGSNLALVPVKRWFRLLKSITRYPEAFKLCIAWILWNTSYSNFLSLIALLFREVSGLSSGDGLYTVYSFLNVICACIGSLTFMFVFPYANFPVQR</sequence>
<evidence type="ECO:0000256" key="6">
    <source>
        <dbReference type="ARBA" id="ARBA00023006"/>
    </source>
</evidence>
<keyword evidence="6 8" id="KW-0072">Autophagy</keyword>
<feature type="transmembrane region" description="Helical" evidence="8">
    <location>
        <begin position="522"/>
        <end position="548"/>
    </location>
</feature>
<dbReference type="PANTHER" id="PTHR23519:SF2">
    <property type="entry name" value="AUTOPHAGY-RELATED PROTEIN 22"/>
    <property type="match status" value="1"/>
</dbReference>
<keyword evidence="4 8" id="KW-0812">Transmembrane</keyword>
<dbReference type="AlphaFoldDB" id="A0A8H4W8P8"/>
<keyword evidence="8" id="KW-0029">Amino-acid transport</keyword>
<comment type="similarity">
    <text evidence="2 8">Belongs to the ATG22 family.</text>
</comment>
<keyword evidence="11" id="KW-1185">Reference proteome</keyword>
<name>A0A8H4W8P8_9HELO</name>
<keyword evidence="3 8" id="KW-0813">Transport</keyword>
<dbReference type="GO" id="GO:0006914">
    <property type="term" value="P:autophagy"/>
    <property type="evidence" value="ECO:0007669"/>
    <property type="project" value="UniProtKB-KW"/>
</dbReference>
<dbReference type="InterPro" id="IPR036259">
    <property type="entry name" value="MFS_trans_sf"/>
</dbReference>
<evidence type="ECO:0000256" key="9">
    <source>
        <dbReference type="SAM" id="MobiDB-lite"/>
    </source>
</evidence>
<evidence type="ECO:0000313" key="11">
    <source>
        <dbReference type="Proteomes" id="UP000566819"/>
    </source>
</evidence>
<dbReference type="GO" id="GO:0005774">
    <property type="term" value="C:vacuolar membrane"/>
    <property type="evidence" value="ECO:0007669"/>
    <property type="project" value="UniProtKB-SubCell"/>
</dbReference>
<feature type="transmembrane region" description="Helical" evidence="8">
    <location>
        <begin position="428"/>
        <end position="450"/>
    </location>
</feature>
<accession>A0A8H4W8P8</accession>
<dbReference type="SUPFAM" id="SSF103473">
    <property type="entry name" value="MFS general substrate transporter"/>
    <property type="match status" value="1"/>
</dbReference>
<dbReference type="Proteomes" id="UP000566819">
    <property type="component" value="Unassembled WGS sequence"/>
</dbReference>
<comment type="function">
    <text evidence="8">Vacuolar effluxer which mediate the efflux of amino acids resulting from autophagic degradation. The release of autophagic amino acids allows the maintenance of protein synthesis and viability during nitrogen starvation.</text>
</comment>
<evidence type="ECO:0000256" key="4">
    <source>
        <dbReference type="ARBA" id="ARBA00022692"/>
    </source>
</evidence>
<protein>
    <recommendedName>
        <fullName evidence="8">Autophagy-related protein</fullName>
    </recommendedName>
</protein>
<feature type="region of interest" description="Disordered" evidence="9">
    <location>
        <begin position="31"/>
        <end position="51"/>
    </location>
</feature>
<evidence type="ECO:0000256" key="3">
    <source>
        <dbReference type="ARBA" id="ARBA00022448"/>
    </source>
</evidence>
<evidence type="ECO:0000256" key="7">
    <source>
        <dbReference type="ARBA" id="ARBA00023136"/>
    </source>
</evidence>
<organism evidence="10 11">
    <name type="scientific">Cudoniella acicularis</name>
    <dbReference type="NCBI Taxonomy" id="354080"/>
    <lineage>
        <taxon>Eukaryota</taxon>
        <taxon>Fungi</taxon>
        <taxon>Dikarya</taxon>
        <taxon>Ascomycota</taxon>
        <taxon>Pezizomycotina</taxon>
        <taxon>Leotiomycetes</taxon>
        <taxon>Helotiales</taxon>
        <taxon>Tricladiaceae</taxon>
        <taxon>Cudoniella</taxon>
    </lineage>
</organism>
<dbReference type="InterPro" id="IPR024671">
    <property type="entry name" value="Atg22-like"/>
</dbReference>
<keyword evidence="7 8" id="KW-0472">Membrane</keyword>
<dbReference type="PANTHER" id="PTHR23519">
    <property type="entry name" value="AUTOPHAGY-RELATED PROTEIN 22"/>
    <property type="match status" value="1"/>
</dbReference>
<evidence type="ECO:0000256" key="5">
    <source>
        <dbReference type="ARBA" id="ARBA00022989"/>
    </source>
</evidence>
<dbReference type="InterPro" id="IPR050495">
    <property type="entry name" value="ATG22/LtaA_families"/>
</dbReference>